<feature type="transmembrane region" description="Helical" evidence="1">
    <location>
        <begin position="89"/>
        <end position="113"/>
    </location>
</feature>
<protein>
    <recommendedName>
        <fullName evidence="4">DUF1453 domain-containing protein</fullName>
    </recommendedName>
</protein>
<reference evidence="3" key="1">
    <citation type="submission" date="2016-10" db="EMBL/GenBank/DDBJ databases">
        <authorList>
            <person name="Varghese N."/>
        </authorList>
    </citation>
    <scope>NUCLEOTIDE SEQUENCE [LARGE SCALE GENOMIC DNA]</scope>
    <source>
        <strain evidence="3">DSM 45096 / BCRC 16803 / CGMCC 4.1857 / CIP 109030 / JCM 12277 / KCTC 19219 / NBRC 100920 / 33214</strain>
    </source>
</reference>
<feature type="transmembrane region" description="Helical" evidence="1">
    <location>
        <begin position="6"/>
        <end position="22"/>
    </location>
</feature>
<evidence type="ECO:0000256" key="1">
    <source>
        <dbReference type="SAM" id="Phobius"/>
    </source>
</evidence>
<feature type="transmembrane region" description="Helical" evidence="1">
    <location>
        <begin position="133"/>
        <end position="153"/>
    </location>
</feature>
<gene>
    <name evidence="2" type="ORF">SAMN05414137_12853</name>
</gene>
<dbReference type="Proteomes" id="UP000183015">
    <property type="component" value="Unassembled WGS sequence"/>
</dbReference>
<evidence type="ECO:0008006" key="4">
    <source>
        <dbReference type="Google" id="ProtNLM"/>
    </source>
</evidence>
<name>A0A1H7YEY0_STRJI</name>
<feature type="transmembrane region" description="Helical" evidence="1">
    <location>
        <begin position="55"/>
        <end position="77"/>
    </location>
</feature>
<proteinExistence type="predicted"/>
<sequence>MSTSLWISLLVVPVAVLLVDLGRRRLTALRLWRPLIMTAVIVPFVAPKMDLGGKGLALEAGACVAGVLFGLLAAACMRVERAEAPTDSLVTVAGLPYALVWVAFALARLAFVWETENNKSFARALGQWLMDNRISVAAFADAIMFLGFAMLIAHRGALFWRGRSLTRTALAVAPVAPATVPSAGRQ</sequence>
<keyword evidence="1" id="KW-1133">Transmembrane helix</keyword>
<dbReference type="OrthoDB" id="3700731at2"/>
<evidence type="ECO:0000313" key="3">
    <source>
        <dbReference type="Proteomes" id="UP000183015"/>
    </source>
</evidence>
<dbReference type="AlphaFoldDB" id="A0A1H7YEY0"/>
<dbReference type="RefSeq" id="WP_042457323.1">
    <property type="nucleotide sequence ID" value="NZ_BBPN01000046.1"/>
</dbReference>
<evidence type="ECO:0000313" key="2">
    <source>
        <dbReference type="EMBL" id="SEM44461.1"/>
    </source>
</evidence>
<keyword evidence="1" id="KW-0812">Transmembrane</keyword>
<feature type="transmembrane region" description="Helical" evidence="1">
    <location>
        <begin position="31"/>
        <end position="49"/>
    </location>
</feature>
<keyword evidence="1" id="KW-0472">Membrane</keyword>
<organism evidence="2 3">
    <name type="scientific">Streptacidiphilus jiangxiensis</name>
    <dbReference type="NCBI Taxonomy" id="235985"/>
    <lineage>
        <taxon>Bacteria</taxon>
        <taxon>Bacillati</taxon>
        <taxon>Actinomycetota</taxon>
        <taxon>Actinomycetes</taxon>
        <taxon>Kitasatosporales</taxon>
        <taxon>Streptomycetaceae</taxon>
        <taxon>Streptacidiphilus</taxon>
    </lineage>
</organism>
<dbReference type="eggNOG" id="ENOG5032B2Y">
    <property type="taxonomic scope" value="Bacteria"/>
</dbReference>
<dbReference type="EMBL" id="FOAZ01000028">
    <property type="protein sequence ID" value="SEM44461.1"/>
    <property type="molecule type" value="Genomic_DNA"/>
</dbReference>
<accession>A0A1H7YEY0</accession>
<keyword evidence="3" id="KW-1185">Reference proteome</keyword>